<organism evidence="1 2">
    <name type="scientific">Paenibacillus cisolokensis</name>
    <dbReference type="NCBI Taxonomy" id="1658519"/>
    <lineage>
        <taxon>Bacteria</taxon>
        <taxon>Bacillati</taxon>
        <taxon>Bacillota</taxon>
        <taxon>Bacilli</taxon>
        <taxon>Bacillales</taxon>
        <taxon>Paenibacillaceae</taxon>
        <taxon>Paenibacillus</taxon>
    </lineage>
</organism>
<evidence type="ECO:0000313" key="1">
    <source>
        <dbReference type="EMBL" id="GIQ63654.1"/>
    </source>
</evidence>
<dbReference type="EMBL" id="BOVJ01000068">
    <property type="protein sequence ID" value="GIQ63654.1"/>
    <property type="molecule type" value="Genomic_DNA"/>
</dbReference>
<gene>
    <name evidence="1" type="ORF">PACILC2_22220</name>
</gene>
<protein>
    <recommendedName>
        <fullName evidence="3">Sigma-70 family RNA polymerase sigma factor</fullName>
    </recommendedName>
</protein>
<reference evidence="1 2" key="1">
    <citation type="submission" date="2021-04" db="EMBL/GenBank/DDBJ databases">
        <title>Draft genome sequence of Paenibacillus cisolokensis, LC2-13A.</title>
        <authorList>
            <person name="Uke A."/>
            <person name="Chhe C."/>
            <person name="Baramee S."/>
            <person name="Kosugi A."/>
        </authorList>
    </citation>
    <scope>NUCLEOTIDE SEQUENCE [LARGE SCALE GENOMIC DNA]</scope>
    <source>
        <strain evidence="1 2">LC2-13A</strain>
    </source>
</reference>
<comment type="caution">
    <text evidence="1">The sequence shown here is derived from an EMBL/GenBank/DDBJ whole genome shotgun (WGS) entry which is preliminary data.</text>
</comment>
<proteinExistence type="predicted"/>
<keyword evidence="2" id="KW-1185">Reference proteome</keyword>
<sequence>MWAIKARFQALIYRLSEANWYRINAESFEGNCYSRIEQCVREYDPNIGDFAALVKRKLIRLLHQHIKRYRAKLRGVSVVPLIQKRRGRGEDEVDEAEEIEIIDDLAVVDDEMITKERITALAGGDPRRLAILNAWTYDGFNDSQTASLLAQRYGGNTESHRKYVARFRTACRAALA</sequence>
<accession>A0ABQ4N607</accession>
<dbReference type="Proteomes" id="UP000680304">
    <property type="component" value="Unassembled WGS sequence"/>
</dbReference>
<name>A0ABQ4N607_9BACL</name>
<evidence type="ECO:0008006" key="3">
    <source>
        <dbReference type="Google" id="ProtNLM"/>
    </source>
</evidence>
<evidence type="ECO:0000313" key="2">
    <source>
        <dbReference type="Proteomes" id="UP000680304"/>
    </source>
</evidence>